<proteinExistence type="predicted"/>
<feature type="region of interest" description="Disordered" evidence="1">
    <location>
        <begin position="1"/>
        <end position="41"/>
    </location>
</feature>
<gene>
    <name evidence="2" type="ORF">EDD18DRAFT_136103</name>
</gene>
<name>A0AA39TAS8_9AGAR</name>
<evidence type="ECO:0000313" key="3">
    <source>
        <dbReference type="Proteomes" id="UP001175228"/>
    </source>
</evidence>
<reference evidence="2" key="1">
    <citation type="submission" date="2023-06" db="EMBL/GenBank/DDBJ databases">
        <authorList>
            <consortium name="Lawrence Berkeley National Laboratory"/>
            <person name="Ahrendt S."/>
            <person name="Sahu N."/>
            <person name="Indic B."/>
            <person name="Wong-Bajracharya J."/>
            <person name="Merenyi Z."/>
            <person name="Ke H.-M."/>
            <person name="Monk M."/>
            <person name="Kocsube S."/>
            <person name="Drula E."/>
            <person name="Lipzen A."/>
            <person name="Balint B."/>
            <person name="Henrissat B."/>
            <person name="Andreopoulos B."/>
            <person name="Martin F.M."/>
            <person name="Harder C.B."/>
            <person name="Rigling D."/>
            <person name="Ford K.L."/>
            <person name="Foster G.D."/>
            <person name="Pangilinan J."/>
            <person name="Papanicolaou A."/>
            <person name="Barry K."/>
            <person name="LaButti K."/>
            <person name="Viragh M."/>
            <person name="Koriabine M."/>
            <person name="Yan M."/>
            <person name="Riley R."/>
            <person name="Champramary S."/>
            <person name="Plett K.L."/>
            <person name="Tsai I.J."/>
            <person name="Slot J."/>
            <person name="Sipos G."/>
            <person name="Plett J."/>
            <person name="Nagy L.G."/>
            <person name="Grigoriev I.V."/>
        </authorList>
    </citation>
    <scope>NUCLEOTIDE SEQUENCE</scope>
    <source>
        <strain evidence="2">HWK02</strain>
    </source>
</reference>
<comment type="caution">
    <text evidence="2">The sequence shown here is derived from an EMBL/GenBank/DDBJ whole genome shotgun (WGS) entry which is preliminary data.</text>
</comment>
<dbReference type="Proteomes" id="UP001175228">
    <property type="component" value="Unassembled WGS sequence"/>
</dbReference>
<dbReference type="AlphaFoldDB" id="A0AA39TAS8"/>
<evidence type="ECO:0000256" key="1">
    <source>
        <dbReference type="SAM" id="MobiDB-lite"/>
    </source>
</evidence>
<keyword evidence="3" id="KW-1185">Reference proteome</keyword>
<dbReference type="EMBL" id="JAUEPU010000124">
    <property type="protein sequence ID" value="KAK0476576.1"/>
    <property type="molecule type" value="Genomic_DNA"/>
</dbReference>
<accession>A0AA39TAS8</accession>
<evidence type="ECO:0000313" key="2">
    <source>
        <dbReference type="EMBL" id="KAK0476576.1"/>
    </source>
</evidence>
<sequence length="209" mass="23188">MESHEGGDVDDVSVRPAARAPPPRSKHDLSSPFPSREGRTNLPFTVTIRSPAKCIPLCRIPFCETIPGLKCAKNSEGCLPADKGTRRLISRNYSLAKRTTFRLPSATSSLRYQPRPSVEHAAPADDHHIVPRSPSLCMRVPPPGVGEERRGKLQSHVASENTQTSNIGWRVNWLVLRYKSSFRHAMNKSLILLFTAVLPRSSSNTTTQR</sequence>
<protein>
    <submittedName>
        <fullName evidence="2">Uncharacterized protein</fullName>
    </submittedName>
</protein>
<organism evidence="2 3">
    <name type="scientific">Armillaria luteobubalina</name>
    <dbReference type="NCBI Taxonomy" id="153913"/>
    <lineage>
        <taxon>Eukaryota</taxon>
        <taxon>Fungi</taxon>
        <taxon>Dikarya</taxon>
        <taxon>Basidiomycota</taxon>
        <taxon>Agaricomycotina</taxon>
        <taxon>Agaricomycetes</taxon>
        <taxon>Agaricomycetidae</taxon>
        <taxon>Agaricales</taxon>
        <taxon>Marasmiineae</taxon>
        <taxon>Physalacriaceae</taxon>
        <taxon>Armillaria</taxon>
    </lineage>
</organism>